<comment type="caution">
    <text evidence="1">The sequence shown here is derived from an EMBL/GenBank/DDBJ whole genome shotgun (WGS) entry which is preliminary data.</text>
</comment>
<reference evidence="1 2" key="1">
    <citation type="submission" date="2015-01" db="EMBL/GenBank/DDBJ databases">
        <title>Draft genome sequence of Pedobacter sp. NL19 isolated from sludge of an effluent treatment pond in an abandoned uranium mine.</title>
        <authorList>
            <person name="Santos T."/>
            <person name="Caetano T."/>
            <person name="Covas C."/>
            <person name="Cruz A."/>
            <person name="Mendo S."/>
        </authorList>
    </citation>
    <scope>NUCLEOTIDE SEQUENCE [LARGE SCALE GENOMIC DNA]</scope>
    <source>
        <strain evidence="1 2">NL19</strain>
    </source>
</reference>
<accession>A0A0D0GIL3</accession>
<keyword evidence="2" id="KW-1185">Reference proteome</keyword>
<name>A0A0D0GIL3_9SPHI</name>
<protein>
    <submittedName>
        <fullName evidence="1">Uncharacterized protein</fullName>
    </submittedName>
</protein>
<gene>
    <name evidence="1" type="ORF">TH53_11285</name>
</gene>
<organism evidence="1 2">
    <name type="scientific">Pedobacter lusitanus</name>
    <dbReference type="NCBI Taxonomy" id="1503925"/>
    <lineage>
        <taxon>Bacteria</taxon>
        <taxon>Pseudomonadati</taxon>
        <taxon>Bacteroidota</taxon>
        <taxon>Sphingobacteriia</taxon>
        <taxon>Sphingobacteriales</taxon>
        <taxon>Sphingobacteriaceae</taxon>
        <taxon>Pedobacter</taxon>
    </lineage>
</organism>
<evidence type="ECO:0000313" key="1">
    <source>
        <dbReference type="EMBL" id="KIO77107.1"/>
    </source>
</evidence>
<dbReference type="Proteomes" id="UP000032049">
    <property type="component" value="Unassembled WGS sequence"/>
</dbReference>
<proteinExistence type="predicted"/>
<dbReference type="AlphaFoldDB" id="A0A0D0GIL3"/>
<dbReference type="EMBL" id="JXRA01000045">
    <property type="protein sequence ID" value="KIO77107.1"/>
    <property type="molecule type" value="Genomic_DNA"/>
</dbReference>
<evidence type="ECO:0000313" key="2">
    <source>
        <dbReference type="Proteomes" id="UP000032049"/>
    </source>
</evidence>
<sequence length="79" mass="9564">MLYVPFAVASLLYNRFSTSLNPFRTTVQPEEKDMIRILWKFRKIRLQKKGFLPEAGWQSNEMRFIERSCLKKDNTRFFV</sequence>